<dbReference type="Pfam" id="PF05195">
    <property type="entry name" value="AMP_N"/>
    <property type="match status" value="1"/>
</dbReference>
<dbReference type="InterPro" id="IPR029149">
    <property type="entry name" value="Creatin/AminoP/Spt16_N"/>
</dbReference>
<name>A0A8S4E3N4_PLUXY</name>
<accession>A0A8S4E3N4</accession>
<reference evidence="5" key="1">
    <citation type="submission" date="2020-11" db="EMBL/GenBank/DDBJ databases">
        <authorList>
            <person name="Whiteford S."/>
        </authorList>
    </citation>
    <scope>NUCLEOTIDE SEQUENCE</scope>
</reference>
<protein>
    <submittedName>
        <fullName evidence="5">(diamondback moth) hypothetical protein</fullName>
    </submittedName>
</protein>
<dbReference type="Proteomes" id="UP000653454">
    <property type="component" value="Unassembled WGS sequence"/>
</dbReference>
<evidence type="ECO:0000313" key="5">
    <source>
        <dbReference type="EMBL" id="CAG9109787.1"/>
    </source>
</evidence>
<keyword evidence="3" id="KW-0378">Hydrolase</keyword>
<evidence type="ECO:0000313" key="6">
    <source>
        <dbReference type="Proteomes" id="UP000653454"/>
    </source>
</evidence>
<sequence>MQTLRQLVLASGFKMRRKVFTQTFCQEKYKRYSTTPPGVKAEQQFSIPKGILGQPTCHTHPHMIGPGQLTCGITQAEYRERRETLVAKLLAESQDAHKNHIIVIPAACKQYMSDKIPYTFRQNSDFYYLTGCLEPSAVLVILKTPQTEDFKEFKHNLNMASAEPESGHWLRALPSASVGTLLDRNTFNLSVCLRLGCKTNEPHRVDQLGHHGLLSAECRPITPPRGP</sequence>
<dbReference type="AlphaFoldDB" id="A0A8S4E3N4"/>
<dbReference type="GO" id="GO:0030145">
    <property type="term" value="F:manganese ion binding"/>
    <property type="evidence" value="ECO:0007669"/>
    <property type="project" value="InterPro"/>
</dbReference>
<comment type="similarity">
    <text evidence="1">Belongs to the peptidase M24B family.</text>
</comment>
<dbReference type="GO" id="GO:0070006">
    <property type="term" value="F:metalloaminopeptidase activity"/>
    <property type="evidence" value="ECO:0007669"/>
    <property type="project" value="InterPro"/>
</dbReference>
<dbReference type="Gene3D" id="3.40.350.10">
    <property type="entry name" value="Creatinase/prolidase N-terminal domain"/>
    <property type="match status" value="1"/>
</dbReference>
<evidence type="ECO:0000259" key="4">
    <source>
        <dbReference type="SMART" id="SM01011"/>
    </source>
</evidence>
<proteinExistence type="inferred from homology"/>
<dbReference type="InterPro" id="IPR007865">
    <property type="entry name" value="Aminopep_P_N"/>
</dbReference>
<dbReference type="SMART" id="SM01011">
    <property type="entry name" value="AMP_N"/>
    <property type="match status" value="1"/>
</dbReference>
<gene>
    <name evidence="5" type="ORF">PLXY2_LOCUS4355</name>
</gene>
<evidence type="ECO:0000256" key="1">
    <source>
        <dbReference type="ARBA" id="ARBA00008766"/>
    </source>
</evidence>
<organism evidence="5 6">
    <name type="scientific">Plutella xylostella</name>
    <name type="common">Diamondback moth</name>
    <name type="synonym">Plutella maculipennis</name>
    <dbReference type="NCBI Taxonomy" id="51655"/>
    <lineage>
        <taxon>Eukaryota</taxon>
        <taxon>Metazoa</taxon>
        <taxon>Ecdysozoa</taxon>
        <taxon>Arthropoda</taxon>
        <taxon>Hexapoda</taxon>
        <taxon>Insecta</taxon>
        <taxon>Pterygota</taxon>
        <taxon>Neoptera</taxon>
        <taxon>Endopterygota</taxon>
        <taxon>Lepidoptera</taxon>
        <taxon>Glossata</taxon>
        <taxon>Ditrysia</taxon>
        <taxon>Yponomeutoidea</taxon>
        <taxon>Plutellidae</taxon>
        <taxon>Plutella</taxon>
    </lineage>
</organism>
<dbReference type="PANTHER" id="PTHR43226:SF4">
    <property type="entry name" value="XAA-PRO AMINOPEPTIDASE 3"/>
    <property type="match status" value="1"/>
</dbReference>
<dbReference type="EMBL" id="CAJHNJ030000012">
    <property type="protein sequence ID" value="CAG9109787.1"/>
    <property type="molecule type" value="Genomic_DNA"/>
</dbReference>
<keyword evidence="6" id="KW-1185">Reference proteome</keyword>
<feature type="domain" description="Aminopeptidase P N-terminal" evidence="4">
    <location>
        <begin position="73"/>
        <end position="202"/>
    </location>
</feature>
<evidence type="ECO:0000256" key="3">
    <source>
        <dbReference type="ARBA" id="ARBA00022801"/>
    </source>
</evidence>
<dbReference type="InterPro" id="IPR052433">
    <property type="entry name" value="X-Pro_dipept-like"/>
</dbReference>
<dbReference type="GO" id="GO:0005739">
    <property type="term" value="C:mitochondrion"/>
    <property type="evidence" value="ECO:0007669"/>
    <property type="project" value="TreeGrafter"/>
</dbReference>
<dbReference type="SUPFAM" id="SSF53092">
    <property type="entry name" value="Creatinase/prolidase N-terminal domain"/>
    <property type="match status" value="1"/>
</dbReference>
<comment type="caution">
    <text evidence="5">The sequence shown here is derived from an EMBL/GenBank/DDBJ whole genome shotgun (WGS) entry which is preliminary data.</text>
</comment>
<evidence type="ECO:0000256" key="2">
    <source>
        <dbReference type="ARBA" id="ARBA00022723"/>
    </source>
</evidence>
<keyword evidence="2" id="KW-0479">Metal-binding</keyword>
<dbReference type="GO" id="GO:0006508">
    <property type="term" value="P:proteolysis"/>
    <property type="evidence" value="ECO:0007669"/>
    <property type="project" value="TreeGrafter"/>
</dbReference>
<dbReference type="PANTHER" id="PTHR43226">
    <property type="entry name" value="XAA-PRO AMINOPEPTIDASE 3"/>
    <property type="match status" value="1"/>
</dbReference>